<evidence type="ECO:0000313" key="4">
    <source>
        <dbReference type="Proteomes" id="UP000007843"/>
    </source>
</evidence>
<dbReference type="SUPFAM" id="SSF53448">
    <property type="entry name" value="Nucleotide-diphospho-sugar transferases"/>
    <property type="match status" value="1"/>
</dbReference>
<gene>
    <name evidence="3" type="ordered locus">KOX_25070</name>
</gene>
<dbReference type="Proteomes" id="UP000007843">
    <property type="component" value="Chromosome"/>
</dbReference>
<protein>
    <recommendedName>
        <fullName evidence="2">Glycosyltransferase 2-like domain-containing protein</fullName>
    </recommendedName>
</protein>
<dbReference type="PATRIC" id="fig|1006551.4.peg.5032"/>
<dbReference type="PANTHER" id="PTHR22916">
    <property type="entry name" value="GLYCOSYLTRANSFERASE"/>
    <property type="match status" value="1"/>
</dbReference>
<keyword evidence="1" id="KW-0175">Coiled coil</keyword>
<organism evidence="3 4">
    <name type="scientific">Klebsiella michiganensis (strain ATCC 8724 / DSM 4798 / JCM 20051 / NBRC 3318 / NRRL B-199 / KCTC 1686 / BUCSAV 143 / CCM 1901)</name>
    <dbReference type="NCBI Taxonomy" id="1006551"/>
    <lineage>
        <taxon>Bacteria</taxon>
        <taxon>Pseudomonadati</taxon>
        <taxon>Pseudomonadota</taxon>
        <taxon>Gammaproteobacteria</taxon>
        <taxon>Enterobacterales</taxon>
        <taxon>Enterobacteriaceae</taxon>
        <taxon>Klebsiella/Raoultella group</taxon>
        <taxon>Klebsiella</taxon>
    </lineage>
</organism>
<accession>A0A0H3HE42</accession>
<evidence type="ECO:0000259" key="2">
    <source>
        <dbReference type="Pfam" id="PF00535"/>
    </source>
</evidence>
<dbReference type="InterPro" id="IPR001173">
    <property type="entry name" value="Glyco_trans_2-like"/>
</dbReference>
<sequence>MSDESSNVIVSVIIPVHNAAEYIAETLTTVLAQSLKEIEIILVNDSSTDNTLDIVTKIASEDSRVRVITNPSNVGGGESRNIGLRVATGEYIIFLDDDDYADKEMLKRMSDRATALQTDVVICRCQSVDLQTNTRSPMPLSAREDLLPEKEVFSSREIADDFFRAFIWWPWDKLFRREAILAMGLEFQPLRTTNDLYFVSCFMLLANRISLVDEILISHTIHRAESLSSTREDSWHCALEALTSLRLFMQDRDLLASRSRDFNNYAVVFLEWHLNTISGGTFNPLFNEVKSFILSLEIDRDDFYDDFIKAAYARIVNQSAEEYIFSLKDRALRELEHAQMMNSTLQEEMTSLKQSAVSQRSEIDVLKAQVGDKTTIIHELEQRNAHLEDEYQTQQQKLLSIENAYQELTQRYTDLVSSLSWKMTKPLRLVKEITARKKS</sequence>
<evidence type="ECO:0000313" key="3">
    <source>
        <dbReference type="EMBL" id="AEX06729.1"/>
    </source>
</evidence>
<dbReference type="RefSeq" id="WP_014230049.1">
    <property type="nucleotide sequence ID" value="NC_016612.1"/>
</dbReference>
<dbReference type="InterPro" id="IPR029044">
    <property type="entry name" value="Nucleotide-diphossugar_trans"/>
</dbReference>
<evidence type="ECO:0000256" key="1">
    <source>
        <dbReference type="SAM" id="Coils"/>
    </source>
</evidence>
<feature type="domain" description="Glycosyltransferase 2-like" evidence="2">
    <location>
        <begin position="11"/>
        <end position="179"/>
    </location>
</feature>
<dbReference type="GO" id="GO:0016758">
    <property type="term" value="F:hexosyltransferase activity"/>
    <property type="evidence" value="ECO:0007669"/>
    <property type="project" value="UniProtKB-ARBA"/>
</dbReference>
<proteinExistence type="predicted"/>
<dbReference type="PANTHER" id="PTHR22916:SF3">
    <property type="entry name" value="UDP-GLCNAC:BETAGAL BETA-1,3-N-ACETYLGLUCOSAMINYLTRANSFERASE-LIKE PROTEIN 1"/>
    <property type="match status" value="1"/>
</dbReference>
<name>A0A0H3HE42_KLEM8</name>
<dbReference type="KEGG" id="kox:KOX_25070"/>
<dbReference type="HOGENOM" id="CLU_025996_15_1_6"/>
<dbReference type="Pfam" id="PF00535">
    <property type="entry name" value="Glycos_transf_2"/>
    <property type="match status" value="1"/>
</dbReference>
<feature type="coiled-coil region" evidence="1">
    <location>
        <begin position="328"/>
        <end position="411"/>
    </location>
</feature>
<dbReference type="EMBL" id="CP003218">
    <property type="protein sequence ID" value="AEX06729.1"/>
    <property type="molecule type" value="Genomic_DNA"/>
</dbReference>
<reference evidence="3 4" key="1">
    <citation type="journal article" date="2012" name="J. Bacteriol.">
        <title>Complete genome sequence of Klebsiella oxytoca KCTC 1686, used in production of 2,3-butanediol.</title>
        <authorList>
            <person name="Shin S.H."/>
            <person name="Kim S."/>
            <person name="Kim J.Y."/>
            <person name="Lee S."/>
            <person name="Um Y."/>
            <person name="Oh M.K."/>
            <person name="Kim Y.R."/>
            <person name="Lee J."/>
            <person name="Yang K.S."/>
        </authorList>
    </citation>
    <scope>NUCLEOTIDE SEQUENCE [LARGE SCALE GENOMIC DNA]</scope>
    <source>
        <strain evidence="4">ATCC 8724 / DSM 4798 / JCM 20051 / NBRC 3318 / NRRL B-199 / KCTC 1686</strain>
    </source>
</reference>
<dbReference type="CDD" id="cd00761">
    <property type="entry name" value="Glyco_tranf_GTA_type"/>
    <property type="match status" value="1"/>
</dbReference>
<dbReference type="Gene3D" id="3.90.550.10">
    <property type="entry name" value="Spore Coat Polysaccharide Biosynthesis Protein SpsA, Chain A"/>
    <property type="match status" value="1"/>
</dbReference>
<dbReference type="AlphaFoldDB" id="A0A0H3HE42"/>